<accession>C1DGX3</accession>
<dbReference type="KEGG" id="avn:Avin_45030"/>
<organism evidence="1 2">
    <name type="scientific">Azotobacter vinelandii (strain DJ / ATCC BAA-1303)</name>
    <dbReference type="NCBI Taxonomy" id="322710"/>
    <lineage>
        <taxon>Bacteria</taxon>
        <taxon>Pseudomonadati</taxon>
        <taxon>Pseudomonadota</taxon>
        <taxon>Gammaproteobacteria</taxon>
        <taxon>Pseudomonadales</taxon>
        <taxon>Pseudomonadaceae</taxon>
        <taxon>Azotobacter</taxon>
    </lineage>
</organism>
<evidence type="ECO:0000313" key="1">
    <source>
        <dbReference type="EMBL" id="ACO80619.1"/>
    </source>
</evidence>
<proteinExistence type="predicted"/>
<reference evidence="1 2" key="1">
    <citation type="journal article" date="2009" name="J. Bacteriol.">
        <title>Genome sequence of Azotobacter vinelandii, an obligate aerobe specialized to support diverse anaerobic metabolic processes.</title>
        <authorList>
            <person name="Setubal J.C."/>
            <person name="dos Santos P."/>
            <person name="Goldman B.S."/>
            <person name="Ertesvag H."/>
            <person name="Espin G."/>
            <person name="Rubio L.M."/>
            <person name="Valla S."/>
            <person name="Almeida N.F."/>
            <person name="Balasubramanian D."/>
            <person name="Cromes L."/>
            <person name="Curatti L."/>
            <person name="Du Z."/>
            <person name="Godsy E."/>
            <person name="Goodner B."/>
            <person name="Hellner-Burris K."/>
            <person name="Hernandez J.A."/>
            <person name="Houmiel K."/>
            <person name="Imperial J."/>
            <person name="Kennedy C."/>
            <person name="Larson T.J."/>
            <person name="Latreille P."/>
            <person name="Ligon L.S."/>
            <person name="Lu J."/>
            <person name="Maerk M."/>
            <person name="Miller N.M."/>
            <person name="Norton S."/>
            <person name="O'Carroll I.P."/>
            <person name="Paulsen I."/>
            <person name="Raulfs E.C."/>
            <person name="Roemer R."/>
            <person name="Rosser J."/>
            <person name="Segura D."/>
            <person name="Slater S."/>
            <person name="Stricklin S.L."/>
            <person name="Studholme D.J."/>
            <person name="Sun J."/>
            <person name="Viana C.J."/>
            <person name="Wallin E."/>
            <person name="Wang B."/>
            <person name="Wheeler C."/>
            <person name="Zhu H."/>
            <person name="Dean D.R."/>
            <person name="Dixon R."/>
            <person name="Wood D."/>
        </authorList>
    </citation>
    <scope>NUCLEOTIDE SEQUENCE [LARGE SCALE GENOMIC DNA]</scope>
    <source>
        <strain evidence="2">DJ / ATCC BAA-1303</strain>
    </source>
</reference>
<protein>
    <submittedName>
        <fullName evidence="1">Uncharacterized protein</fullName>
    </submittedName>
</protein>
<evidence type="ECO:0000313" key="2">
    <source>
        <dbReference type="Proteomes" id="UP000002424"/>
    </source>
</evidence>
<sequence length="79" mass="8189">MAAAPEGADYKIGIFLNKSAPSVHRRRKSWGGCNPPILGALHRHNSAGFGSGASHCHGWGVSLALRPASVCRAVGAGRE</sequence>
<name>C1DGX3_AZOVD</name>
<dbReference type="EMBL" id="CP001157">
    <property type="protein sequence ID" value="ACO80619.1"/>
    <property type="molecule type" value="Genomic_DNA"/>
</dbReference>
<dbReference type="HOGENOM" id="CLU_2598487_0_0_6"/>
<dbReference type="STRING" id="322710.Avin_45030"/>
<keyword evidence="2" id="KW-1185">Reference proteome</keyword>
<dbReference type="EnsemblBacteria" id="ACO80619">
    <property type="protein sequence ID" value="ACO80619"/>
    <property type="gene ID" value="Avin_45030"/>
</dbReference>
<dbReference type="AlphaFoldDB" id="C1DGX3"/>
<dbReference type="Proteomes" id="UP000002424">
    <property type="component" value="Chromosome"/>
</dbReference>
<gene>
    <name evidence="1" type="ordered locus">Avin_45030</name>
</gene>